<feature type="transmembrane region" description="Helical" evidence="2">
    <location>
        <begin position="90"/>
        <end position="112"/>
    </location>
</feature>
<evidence type="ECO:0000256" key="2">
    <source>
        <dbReference type="SAM" id="Phobius"/>
    </source>
</evidence>
<gene>
    <name evidence="3" type="ORF">THASP1DRAFT_27673</name>
</gene>
<proteinExistence type="predicted"/>
<feature type="transmembrane region" description="Helical" evidence="2">
    <location>
        <begin position="124"/>
        <end position="144"/>
    </location>
</feature>
<dbReference type="Proteomes" id="UP000271241">
    <property type="component" value="Unassembled WGS sequence"/>
</dbReference>
<feature type="region of interest" description="Disordered" evidence="1">
    <location>
        <begin position="1"/>
        <end position="27"/>
    </location>
</feature>
<feature type="transmembrane region" description="Helical" evidence="2">
    <location>
        <begin position="49"/>
        <end position="69"/>
    </location>
</feature>
<feature type="region of interest" description="Disordered" evidence="1">
    <location>
        <begin position="317"/>
        <end position="340"/>
    </location>
</feature>
<evidence type="ECO:0000313" key="3">
    <source>
        <dbReference type="EMBL" id="RKP10539.1"/>
    </source>
</evidence>
<keyword evidence="4" id="KW-1185">Reference proteome</keyword>
<protein>
    <submittedName>
        <fullName evidence="3">Uncharacterized protein</fullName>
    </submittedName>
</protein>
<feature type="transmembrane region" description="Helical" evidence="2">
    <location>
        <begin position="266"/>
        <end position="283"/>
    </location>
</feature>
<evidence type="ECO:0000313" key="4">
    <source>
        <dbReference type="Proteomes" id="UP000271241"/>
    </source>
</evidence>
<reference evidence="4" key="1">
    <citation type="journal article" date="2018" name="Nat. Microbiol.">
        <title>Leveraging single-cell genomics to expand the fungal tree of life.</title>
        <authorList>
            <person name="Ahrendt S.R."/>
            <person name="Quandt C.A."/>
            <person name="Ciobanu D."/>
            <person name="Clum A."/>
            <person name="Salamov A."/>
            <person name="Andreopoulos B."/>
            <person name="Cheng J.F."/>
            <person name="Woyke T."/>
            <person name="Pelin A."/>
            <person name="Henrissat B."/>
            <person name="Reynolds N.K."/>
            <person name="Benny G.L."/>
            <person name="Smith M.E."/>
            <person name="James T.Y."/>
            <person name="Grigoriev I.V."/>
        </authorList>
    </citation>
    <scope>NUCLEOTIDE SEQUENCE [LARGE SCALE GENOMIC DNA]</scope>
    <source>
        <strain evidence="4">RSA 1356</strain>
    </source>
</reference>
<feature type="compositionally biased region" description="Polar residues" evidence="1">
    <location>
        <begin position="328"/>
        <end position="338"/>
    </location>
</feature>
<sequence>MVSMRGENSDEGDLRDASNNNSPLSESDRNNLLSHALELRPNSPEFQRALRGVMAQSCLYTILFWLFFGNAQRAARLILSIRRNGKSASISMYICLLQACVGIALSTFFFAATFSKAGLPCHLHIYHGVVGVVISSMCVHAVQLEKAYVVMGRSKPLLIAGALFILSAPTFIYSGIWLSHVDTSDNGICKVTHAAIHPWLKFIPDMLSNVVFSACFLHVVLRQHRRFGSDSWKQLRNDGFITMSVITLTNTVAALVAVSGQMNGGIVQWFYLLDWVVSNHLLIRQLEHMRDAFLLDEGRPAARTSGTENMLTQRYSMTGSRPTKSDANKNGSNRSSWFTLPVPLEHQTPRGW</sequence>
<accession>A0A4V1IXC1</accession>
<feature type="transmembrane region" description="Helical" evidence="2">
    <location>
        <begin position="156"/>
        <end position="179"/>
    </location>
</feature>
<evidence type="ECO:0000256" key="1">
    <source>
        <dbReference type="SAM" id="MobiDB-lite"/>
    </source>
</evidence>
<organism evidence="3 4">
    <name type="scientific">Thamnocephalis sphaerospora</name>
    <dbReference type="NCBI Taxonomy" id="78915"/>
    <lineage>
        <taxon>Eukaryota</taxon>
        <taxon>Fungi</taxon>
        <taxon>Fungi incertae sedis</taxon>
        <taxon>Zoopagomycota</taxon>
        <taxon>Zoopagomycotina</taxon>
        <taxon>Zoopagomycetes</taxon>
        <taxon>Zoopagales</taxon>
        <taxon>Sigmoideomycetaceae</taxon>
        <taxon>Thamnocephalis</taxon>
    </lineage>
</organism>
<feature type="transmembrane region" description="Helical" evidence="2">
    <location>
        <begin position="240"/>
        <end position="260"/>
    </location>
</feature>
<keyword evidence="2" id="KW-0472">Membrane</keyword>
<feature type="compositionally biased region" description="Polar residues" evidence="1">
    <location>
        <begin position="17"/>
        <end position="27"/>
    </location>
</feature>
<keyword evidence="2" id="KW-1133">Transmembrane helix</keyword>
<keyword evidence="2" id="KW-0812">Transmembrane</keyword>
<dbReference type="AlphaFoldDB" id="A0A4V1IXC1"/>
<name>A0A4V1IXC1_9FUNG</name>
<feature type="transmembrane region" description="Helical" evidence="2">
    <location>
        <begin position="199"/>
        <end position="220"/>
    </location>
</feature>
<dbReference type="EMBL" id="KZ992448">
    <property type="protein sequence ID" value="RKP10539.1"/>
    <property type="molecule type" value="Genomic_DNA"/>
</dbReference>